<evidence type="ECO:0000256" key="1">
    <source>
        <dbReference type="SAM" id="SignalP"/>
    </source>
</evidence>
<reference evidence="3" key="2">
    <citation type="submission" date="2025-08" db="UniProtKB">
        <authorList>
            <consortium name="Ensembl"/>
        </authorList>
    </citation>
    <scope>IDENTIFICATION</scope>
</reference>
<dbReference type="InterPro" id="IPR001283">
    <property type="entry name" value="CRISP-related"/>
</dbReference>
<dbReference type="Gene3D" id="3.40.33.10">
    <property type="entry name" value="CAP"/>
    <property type="match status" value="1"/>
</dbReference>
<dbReference type="PRINTS" id="PR00837">
    <property type="entry name" value="V5TPXLIKE"/>
</dbReference>
<evidence type="ECO:0000259" key="2">
    <source>
        <dbReference type="SMART" id="SM00198"/>
    </source>
</evidence>
<proteinExistence type="predicted"/>
<keyword evidence="1" id="KW-0732">Signal</keyword>
<reference evidence="3 4" key="1">
    <citation type="submission" date="2020-02" db="EMBL/GenBank/DDBJ databases">
        <title>Esox lucius (northern pike) genome, fEsoLuc1, primary haplotype.</title>
        <authorList>
            <person name="Myers G."/>
            <person name="Karagic N."/>
            <person name="Meyer A."/>
            <person name="Pippel M."/>
            <person name="Reichard M."/>
            <person name="Winkler S."/>
            <person name="Tracey A."/>
            <person name="Sims Y."/>
            <person name="Howe K."/>
            <person name="Rhie A."/>
            <person name="Formenti G."/>
            <person name="Durbin R."/>
            <person name="Fedrigo O."/>
            <person name="Jarvis E.D."/>
        </authorList>
    </citation>
    <scope>NUCLEOTIDE SEQUENCE [LARGE SCALE GENOMIC DNA]</scope>
</reference>
<dbReference type="GO" id="GO:0005576">
    <property type="term" value="C:extracellular region"/>
    <property type="evidence" value="ECO:0007669"/>
    <property type="project" value="InterPro"/>
</dbReference>
<accession>A0AAY5K238</accession>
<dbReference type="PROSITE" id="PS01010">
    <property type="entry name" value="CRISP_2"/>
    <property type="match status" value="1"/>
</dbReference>
<keyword evidence="4" id="KW-1185">Reference proteome</keyword>
<dbReference type="SMART" id="SM00198">
    <property type="entry name" value="SCP"/>
    <property type="match status" value="1"/>
</dbReference>
<dbReference type="PANTHER" id="PTHR10334">
    <property type="entry name" value="CYSTEINE-RICH SECRETORY PROTEIN-RELATED"/>
    <property type="match status" value="1"/>
</dbReference>
<dbReference type="AlphaFoldDB" id="A0AAY5K238"/>
<feature type="chain" id="PRO_5044318446" description="SCP domain-containing protein" evidence="1">
    <location>
        <begin position="21"/>
        <end position="223"/>
    </location>
</feature>
<feature type="domain" description="SCP" evidence="2">
    <location>
        <begin position="29"/>
        <end position="169"/>
    </location>
</feature>
<dbReference type="Proteomes" id="UP000265140">
    <property type="component" value="Chromosome 23"/>
</dbReference>
<sequence length="223" mass="25852">MSVFICVVGVLVLLAPCCLLVDIDTSHDMVVMEIVKKHNDLRRLVRPPARNMLQMNWNRDAAANAQKWANRCTKDHSPRKQRTVGLYSLKCLTATAMSWSETIQTWYNEGEEYSYKFNRPKHIGRYVGHYIRLVWANSNQIGCGAAHCPNSKFKYYYVCHYCPRGNLFGSKPYQANNFTMDFLYTVPSYICNGQHVQCDVLEFKHLFCYPLIVVSCIFLAHFQ</sequence>
<organism evidence="3 4">
    <name type="scientific">Esox lucius</name>
    <name type="common">Northern pike</name>
    <dbReference type="NCBI Taxonomy" id="8010"/>
    <lineage>
        <taxon>Eukaryota</taxon>
        <taxon>Metazoa</taxon>
        <taxon>Chordata</taxon>
        <taxon>Craniata</taxon>
        <taxon>Vertebrata</taxon>
        <taxon>Euteleostomi</taxon>
        <taxon>Actinopterygii</taxon>
        <taxon>Neopterygii</taxon>
        <taxon>Teleostei</taxon>
        <taxon>Protacanthopterygii</taxon>
        <taxon>Esociformes</taxon>
        <taxon>Esocidae</taxon>
        <taxon>Esox</taxon>
    </lineage>
</organism>
<name>A0AAY5K238_ESOLU</name>
<dbReference type="Pfam" id="PF00188">
    <property type="entry name" value="CAP"/>
    <property type="match status" value="1"/>
</dbReference>
<dbReference type="InterPro" id="IPR014044">
    <property type="entry name" value="CAP_dom"/>
</dbReference>
<feature type="signal peptide" evidence="1">
    <location>
        <begin position="1"/>
        <end position="20"/>
    </location>
</feature>
<protein>
    <recommendedName>
        <fullName evidence="2">SCP domain-containing protein</fullName>
    </recommendedName>
</protein>
<dbReference type="Ensembl" id="ENSELUT00000101927.1">
    <property type="protein sequence ID" value="ENSELUP00000082881.1"/>
    <property type="gene ID" value="ENSELUG00000020796.3"/>
</dbReference>
<dbReference type="InterPro" id="IPR035940">
    <property type="entry name" value="CAP_sf"/>
</dbReference>
<dbReference type="InterPro" id="IPR018244">
    <property type="entry name" value="Allrgn_V5/Tpx1_CS"/>
</dbReference>
<dbReference type="SUPFAM" id="SSF55797">
    <property type="entry name" value="PR-1-like"/>
    <property type="match status" value="1"/>
</dbReference>
<reference evidence="3" key="3">
    <citation type="submission" date="2025-09" db="UniProtKB">
        <authorList>
            <consortium name="Ensembl"/>
        </authorList>
    </citation>
    <scope>IDENTIFICATION</scope>
</reference>
<evidence type="ECO:0000313" key="3">
    <source>
        <dbReference type="Ensembl" id="ENSELUP00000082881.1"/>
    </source>
</evidence>
<dbReference type="GeneTree" id="ENSGT00940000156439"/>
<evidence type="ECO:0000313" key="4">
    <source>
        <dbReference type="Proteomes" id="UP000265140"/>
    </source>
</evidence>